<dbReference type="OrthoDB" id="62798at2759"/>
<dbReference type="EMBL" id="LT598488">
    <property type="protein sequence ID" value="SCW01590.1"/>
    <property type="molecule type" value="Genomic_DNA"/>
</dbReference>
<dbReference type="InterPro" id="IPR000300">
    <property type="entry name" value="IPPc"/>
</dbReference>
<dbReference type="Proteomes" id="UP000190831">
    <property type="component" value="Chromosome E"/>
</dbReference>
<dbReference type="InterPro" id="IPR046985">
    <property type="entry name" value="IP5"/>
</dbReference>
<feature type="transmembrane region" description="Helical" evidence="1">
    <location>
        <begin position="346"/>
        <end position="368"/>
    </location>
</feature>
<organism evidence="3 4">
    <name type="scientific">Lachancea fermentati</name>
    <name type="common">Zygosaccharomyces fermentati</name>
    <dbReference type="NCBI Taxonomy" id="4955"/>
    <lineage>
        <taxon>Eukaryota</taxon>
        <taxon>Fungi</taxon>
        <taxon>Dikarya</taxon>
        <taxon>Ascomycota</taxon>
        <taxon>Saccharomycotina</taxon>
        <taxon>Saccharomycetes</taxon>
        <taxon>Saccharomycetales</taxon>
        <taxon>Saccharomycetaceae</taxon>
        <taxon>Lachancea</taxon>
    </lineage>
</organism>
<accession>A0A1G4MCG7</accession>
<dbReference type="InterPro" id="IPR036691">
    <property type="entry name" value="Endo/exonu/phosph_ase_sf"/>
</dbReference>
<gene>
    <name evidence="3" type="ORF">LAFE_0E03004G</name>
</gene>
<dbReference type="Pfam" id="PF22669">
    <property type="entry name" value="Exo_endo_phos2"/>
    <property type="match status" value="1"/>
</dbReference>
<reference evidence="4" key="1">
    <citation type="submission" date="2016-03" db="EMBL/GenBank/DDBJ databases">
        <authorList>
            <person name="Devillers H."/>
        </authorList>
    </citation>
    <scope>NUCLEOTIDE SEQUENCE [LARGE SCALE GENOMIC DNA]</scope>
</reference>
<keyword evidence="1" id="KW-0812">Transmembrane</keyword>
<evidence type="ECO:0000313" key="4">
    <source>
        <dbReference type="Proteomes" id="UP000190831"/>
    </source>
</evidence>
<dbReference type="GO" id="GO:0004439">
    <property type="term" value="F:phosphatidylinositol-4,5-bisphosphate 5-phosphatase activity"/>
    <property type="evidence" value="ECO:0007669"/>
    <property type="project" value="TreeGrafter"/>
</dbReference>
<proteinExistence type="predicted"/>
<keyword evidence="1" id="KW-1133">Transmembrane helix</keyword>
<sequence length="372" mass="41992">MSNQYDIFVSTLNCGKLLPFGQPSELEKVLELLLPADKDHDIYALGFQELVAIWEGSFPQLVESNLKLVSDICYKCLQKRQGNRNYELVSSHNSGALGVVIFADKKFKFSNIFKASVRCGLFYSSLKGAAAIKFTVTNEESTLTDTFIFIDAHLAANEGEVNRLRRIADWGTIFGRVQQEFGHFEGNHVFFLGDLNFRISNWKGTDTNYTSNEAIKELLAKYDELSLSIQSGSILSGFEEAEINFPPTYKFLLTTPQEQYDLRRLPSWCDRILFQSYSEPVKVNLYRSVQRSEALQFTDHLPVLLNVVAPHISDANSTGTRSLLSHTNSSQSIGSFSDFIIGHFGWLYASYGPYIVGATILLSLWLIFEIFT</sequence>
<name>A0A1G4MCG7_LACFM</name>
<dbReference type="STRING" id="4955.A0A1G4MCG7"/>
<dbReference type="GO" id="GO:0046856">
    <property type="term" value="P:phosphatidylinositol dephosphorylation"/>
    <property type="evidence" value="ECO:0007669"/>
    <property type="project" value="InterPro"/>
</dbReference>
<keyword evidence="1" id="KW-0472">Membrane</keyword>
<dbReference type="OMA" id="ITIWARC"/>
<dbReference type="SUPFAM" id="SSF56219">
    <property type="entry name" value="DNase I-like"/>
    <property type="match status" value="1"/>
</dbReference>
<dbReference type="Gene3D" id="3.60.10.10">
    <property type="entry name" value="Endonuclease/exonuclease/phosphatase"/>
    <property type="match status" value="1"/>
</dbReference>
<dbReference type="PANTHER" id="PTHR11200:SF275">
    <property type="entry name" value="LD06095P"/>
    <property type="match status" value="1"/>
</dbReference>
<feature type="domain" description="Inositol polyphosphate-related phosphatase" evidence="2">
    <location>
        <begin position="3"/>
        <end position="313"/>
    </location>
</feature>
<protein>
    <submittedName>
        <fullName evidence="3">LAFE_0E03004g1_1</fullName>
    </submittedName>
</protein>
<dbReference type="SMART" id="SM00128">
    <property type="entry name" value="IPPc"/>
    <property type="match status" value="1"/>
</dbReference>
<evidence type="ECO:0000256" key="1">
    <source>
        <dbReference type="SAM" id="Phobius"/>
    </source>
</evidence>
<keyword evidence="4" id="KW-1185">Reference proteome</keyword>
<dbReference type="AlphaFoldDB" id="A0A1G4MCG7"/>
<evidence type="ECO:0000313" key="3">
    <source>
        <dbReference type="EMBL" id="SCW01590.1"/>
    </source>
</evidence>
<evidence type="ECO:0000259" key="2">
    <source>
        <dbReference type="SMART" id="SM00128"/>
    </source>
</evidence>
<dbReference type="PANTHER" id="PTHR11200">
    <property type="entry name" value="INOSITOL 5-PHOSPHATASE"/>
    <property type="match status" value="1"/>
</dbReference>